<protein>
    <recommendedName>
        <fullName evidence="12">Trichome birefringence-like N-terminal domain-containing protein</fullName>
    </recommendedName>
</protein>
<feature type="domain" description="Trichome birefringence-like N-terminal" evidence="9">
    <location>
        <begin position="49"/>
        <end position="103"/>
    </location>
</feature>
<name>A0AAV9AYC0_ACOGR</name>
<dbReference type="Pfam" id="PF14416">
    <property type="entry name" value="PMR5N"/>
    <property type="match status" value="1"/>
</dbReference>
<keyword evidence="11" id="KW-1185">Reference proteome</keyword>
<evidence type="ECO:0008006" key="12">
    <source>
        <dbReference type="Google" id="ProtNLM"/>
    </source>
</evidence>
<dbReference type="PANTHER" id="PTHR32285">
    <property type="entry name" value="PROTEIN TRICHOME BIREFRINGENCE-LIKE 9-RELATED"/>
    <property type="match status" value="1"/>
</dbReference>
<evidence type="ECO:0000259" key="8">
    <source>
        <dbReference type="Pfam" id="PF13839"/>
    </source>
</evidence>
<keyword evidence="3" id="KW-0812">Transmembrane</keyword>
<evidence type="ECO:0000256" key="1">
    <source>
        <dbReference type="ARBA" id="ARBA00004323"/>
    </source>
</evidence>
<evidence type="ECO:0000313" key="11">
    <source>
        <dbReference type="Proteomes" id="UP001179952"/>
    </source>
</evidence>
<dbReference type="PANTHER" id="PTHR32285:SF57">
    <property type="entry name" value="XYLOGLUCAN O-ACETYLTRANSFERASE 1"/>
    <property type="match status" value="1"/>
</dbReference>
<evidence type="ECO:0000256" key="7">
    <source>
        <dbReference type="ARBA" id="ARBA00023136"/>
    </source>
</evidence>
<dbReference type="Proteomes" id="UP001179952">
    <property type="component" value="Unassembled WGS sequence"/>
</dbReference>
<keyword evidence="4" id="KW-0735">Signal-anchor</keyword>
<dbReference type="InterPro" id="IPR029962">
    <property type="entry name" value="TBL"/>
</dbReference>
<keyword evidence="5" id="KW-1133">Transmembrane helix</keyword>
<organism evidence="10 11">
    <name type="scientific">Acorus gramineus</name>
    <name type="common">Dwarf sweet flag</name>
    <dbReference type="NCBI Taxonomy" id="55184"/>
    <lineage>
        <taxon>Eukaryota</taxon>
        <taxon>Viridiplantae</taxon>
        <taxon>Streptophyta</taxon>
        <taxon>Embryophyta</taxon>
        <taxon>Tracheophyta</taxon>
        <taxon>Spermatophyta</taxon>
        <taxon>Magnoliopsida</taxon>
        <taxon>Liliopsida</taxon>
        <taxon>Acoraceae</taxon>
        <taxon>Acorus</taxon>
    </lineage>
</organism>
<dbReference type="GO" id="GO:0000139">
    <property type="term" value="C:Golgi membrane"/>
    <property type="evidence" value="ECO:0007669"/>
    <property type="project" value="UniProtKB-SubCell"/>
</dbReference>
<reference evidence="10" key="1">
    <citation type="journal article" date="2023" name="Nat. Commun.">
        <title>Diploid and tetraploid genomes of Acorus and the evolution of monocots.</title>
        <authorList>
            <person name="Ma L."/>
            <person name="Liu K.W."/>
            <person name="Li Z."/>
            <person name="Hsiao Y.Y."/>
            <person name="Qi Y."/>
            <person name="Fu T."/>
            <person name="Tang G.D."/>
            <person name="Zhang D."/>
            <person name="Sun W.H."/>
            <person name="Liu D.K."/>
            <person name="Li Y."/>
            <person name="Chen G.Z."/>
            <person name="Liu X.D."/>
            <person name="Liao X.Y."/>
            <person name="Jiang Y.T."/>
            <person name="Yu X."/>
            <person name="Hao Y."/>
            <person name="Huang J."/>
            <person name="Zhao X.W."/>
            <person name="Ke S."/>
            <person name="Chen Y.Y."/>
            <person name="Wu W.L."/>
            <person name="Hsu J.L."/>
            <person name="Lin Y.F."/>
            <person name="Huang M.D."/>
            <person name="Li C.Y."/>
            <person name="Huang L."/>
            <person name="Wang Z.W."/>
            <person name="Zhao X."/>
            <person name="Zhong W.Y."/>
            <person name="Peng D.H."/>
            <person name="Ahmad S."/>
            <person name="Lan S."/>
            <person name="Zhang J.S."/>
            <person name="Tsai W.C."/>
            <person name="Van de Peer Y."/>
            <person name="Liu Z.J."/>
        </authorList>
    </citation>
    <scope>NUCLEOTIDE SEQUENCE</scope>
    <source>
        <strain evidence="10">SCP</strain>
    </source>
</reference>
<gene>
    <name evidence="10" type="ORF">QJS04_geneDACA006816</name>
</gene>
<sequence length="408" mass="46193">MPLSPPNRRPPRERDKRPIRELMMLSSKDTPTNTKKRLFLTSETVVEKRCDYYDGRWVRDATESVPRYDHTTCSTIKEGQNCIGHGRPDTGYLQYRWRPENCELPTFDPNAFLSFIENKHLAFVGDSMARNQLESLLCLLASAPASPDLVYSSGEDNKFRRWRFADRNATVSIYWSPFLVKGTEKSAQVDHNELHLDSIDDRWASDLNQLDVMVLSVGHWFLHPAVYYEGDSVFGCHYCPNLNHTEVGFFGAFKKALKTALEAIDERSVSAAEEKYVVVTTFSPAHFEGEWDKFGACPKEGPYGKGERVVENMDKDMRDVELEAVAEATKGRRSRVVFEAVDVTEMALLRPDGHPGAYMHPEPFKDGVKERVQNDCVHWCLPGPIDAWNEVLLAVLKSLKAGVGGGRG</sequence>
<evidence type="ECO:0000256" key="6">
    <source>
        <dbReference type="ARBA" id="ARBA00023034"/>
    </source>
</evidence>
<accession>A0AAV9AYC0</accession>
<evidence type="ECO:0000256" key="2">
    <source>
        <dbReference type="ARBA" id="ARBA00007727"/>
    </source>
</evidence>
<evidence type="ECO:0000256" key="4">
    <source>
        <dbReference type="ARBA" id="ARBA00022968"/>
    </source>
</evidence>
<dbReference type="EMBL" id="JAUJYN010000006">
    <property type="protein sequence ID" value="KAK1269193.1"/>
    <property type="molecule type" value="Genomic_DNA"/>
</dbReference>
<feature type="domain" description="Trichome birefringence-like C-terminal" evidence="8">
    <location>
        <begin position="104"/>
        <end position="394"/>
    </location>
</feature>
<keyword evidence="6" id="KW-0333">Golgi apparatus</keyword>
<dbReference type="GO" id="GO:1990538">
    <property type="term" value="F:xylan O-acetyltransferase activity"/>
    <property type="evidence" value="ECO:0007669"/>
    <property type="project" value="UniProtKB-ARBA"/>
</dbReference>
<comment type="caution">
    <text evidence="10">The sequence shown here is derived from an EMBL/GenBank/DDBJ whole genome shotgun (WGS) entry which is preliminary data.</text>
</comment>
<reference evidence="10" key="2">
    <citation type="submission" date="2023-06" db="EMBL/GenBank/DDBJ databases">
        <authorList>
            <person name="Ma L."/>
            <person name="Liu K.-W."/>
            <person name="Li Z."/>
            <person name="Hsiao Y.-Y."/>
            <person name="Qi Y."/>
            <person name="Fu T."/>
            <person name="Tang G."/>
            <person name="Zhang D."/>
            <person name="Sun W.-H."/>
            <person name="Liu D.-K."/>
            <person name="Li Y."/>
            <person name="Chen G.-Z."/>
            <person name="Liu X.-D."/>
            <person name="Liao X.-Y."/>
            <person name="Jiang Y.-T."/>
            <person name="Yu X."/>
            <person name="Hao Y."/>
            <person name="Huang J."/>
            <person name="Zhao X.-W."/>
            <person name="Ke S."/>
            <person name="Chen Y.-Y."/>
            <person name="Wu W.-L."/>
            <person name="Hsu J.-L."/>
            <person name="Lin Y.-F."/>
            <person name="Huang M.-D."/>
            <person name="Li C.-Y."/>
            <person name="Huang L."/>
            <person name="Wang Z.-W."/>
            <person name="Zhao X."/>
            <person name="Zhong W.-Y."/>
            <person name="Peng D.-H."/>
            <person name="Ahmad S."/>
            <person name="Lan S."/>
            <person name="Zhang J.-S."/>
            <person name="Tsai W.-C."/>
            <person name="Van De Peer Y."/>
            <person name="Liu Z.-J."/>
        </authorList>
    </citation>
    <scope>NUCLEOTIDE SEQUENCE</scope>
    <source>
        <strain evidence="10">SCP</strain>
        <tissue evidence="10">Leaves</tissue>
    </source>
</reference>
<evidence type="ECO:0000313" key="10">
    <source>
        <dbReference type="EMBL" id="KAK1269193.1"/>
    </source>
</evidence>
<dbReference type="Pfam" id="PF13839">
    <property type="entry name" value="PC-Esterase"/>
    <property type="match status" value="1"/>
</dbReference>
<dbReference type="AlphaFoldDB" id="A0AAV9AYC0"/>
<keyword evidence="7" id="KW-0472">Membrane</keyword>
<evidence type="ECO:0000256" key="3">
    <source>
        <dbReference type="ARBA" id="ARBA00022692"/>
    </source>
</evidence>
<comment type="similarity">
    <text evidence="2">Belongs to the PC-esterase family. TBL subfamily.</text>
</comment>
<comment type="subcellular location">
    <subcellularLocation>
        <location evidence="1">Golgi apparatus membrane</location>
        <topology evidence="1">Single-pass type II membrane protein</topology>
    </subcellularLocation>
</comment>
<evidence type="ECO:0000259" key="9">
    <source>
        <dbReference type="Pfam" id="PF14416"/>
    </source>
</evidence>
<dbReference type="InterPro" id="IPR026057">
    <property type="entry name" value="TBL_C"/>
</dbReference>
<evidence type="ECO:0000256" key="5">
    <source>
        <dbReference type="ARBA" id="ARBA00022989"/>
    </source>
</evidence>
<proteinExistence type="inferred from homology"/>
<dbReference type="InterPro" id="IPR025846">
    <property type="entry name" value="TBL_N"/>
</dbReference>